<dbReference type="PROSITE" id="PS00211">
    <property type="entry name" value="ABC_TRANSPORTER_1"/>
    <property type="match status" value="1"/>
</dbReference>
<feature type="transmembrane region" description="Helical" evidence="7">
    <location>
        <begin position="317"/>
        <end position="338"/>
    </location>
</feature>
<keyword evidence="6 7" id="KW-0472">Membrane</keyword>
<dbReference type="Gene3D" id="1.20.1560.10">
    <property type="entry name" value="ABC transporter type 1, transmembrane domain"/>
    <property type="match status" value="1"/>
</dbReference>
<evidence type="ECO:0000256" key="1">
    <source>
        <dbReference type="ARBA" id="ARBA00004141"/>
    </source>
</evidence>
<dbReference type="InterPro" id="IPR017871">
    <property type="entry name" value="ABC_transporter-like_CS"/>
</dbReference>
<evidence type="ECO:0000256" key="4">
    <source>
        <dbReference type="ARBA" id="ARBA00022840"/>
    </source>
</evidence>
<dbReference type="CDD" id="cd07346">
    <property type="entry name" value="ABC_6TM_exporters"/>
    <property type="match status" value="1"/>
</dbReference>
<evidence type="ECO:0000259" key="9">
    <source>
        <dbReference type="PROSITE" id="PS50929"/>
    </source>
</evidence>
<keyword evidence="3" id="KW-0547">Nucleotide-binding</keyword>
<evidence type="ECO:0000259" key="8">
    <source>
        <dbReference type="PROSITE" id="PS50893"/>
    </source>
</evidence>
<dbReference type="PROSITE" id="PS50893">
    <property type="entry name" value="ABC_TRANSPORTER_2"/>
    <property type="match status" value="1"/>
</dbReference>
<reference evidence="10" key="1">
    <citation type="submission" date="2018-06" db="EMBL/GenBank/DDBJ databases">
        <authorList>
            <person name="Zhirakovskaya E."/>
        </authorList>
    </citation>
    <scope>NUCLEOTIDE SEQUENCE</scope>
</reference>
<feature type="transmembrane region" description="Helical" evidence="7">
    <location>
        <begin position="283"/>
        <end position="305"/>
    </location>
</feature>
<dbReference type="GO" id="GO:0140359">
    <property type="term" value="F:ABC-type transporter activity"/>
    <property type="evidence" value="ECO:0007669"/>
    <property type="project" value="InterPro"/>
</dbReference>
<evidence type="ECO:0000256" key="3">
    <source>
        <dbReference type="ARBA" id="ARBA00022741"/>
    </source>
</evidence>
<feature type="transmembrane region" description="Helical" evidence="7">
    <location>
        <begin position="198"/>
        <end position="215"/>
    </location>
</feature>
<dbReference type="SMART" id="SM00382">
    <property type="entry name" value="AAA"/>
    <property type="match status" value="1"/>
</dbReference>
<name>A0A3B1BQB1_9ZZZZ</name>
<dbReference type="InterPro" id="IPR003439">
    <property type="entry name" value="ABC_transporter-like_ATP-bd"/>
</dbReference>
<evidence type="ECO:0000256" key="2">
    <source>
        <dbReference type="ARBA" id="ARBA00022692"/>
    </source>
</evidence>
<evidence type="ECO:0000256" key="7">
    <source>
        <dbReference type="SAM" id="Phobius"/>
    </source>
</evidence>
<keyword evidence="2 7" id="KW-0812">Transmembrane</keyword>
<proteinExistence type="predicted"/>
<dbReference type="Pfam" id="PF00664">
    <property type="entry name" value="ABC_membrane"/>
    <property type="match status" value="1"/>
</dbReference>
<dbReference type="InterPro" id="IPR003593">
    <property type="entry name" value="AAA+_ATPase"/>
</dbReference>
<dbReference type="SUPFAM" id="SSF52540">
    <property type="entry name" value="P-loop containing nucleoside triphosphate hydrolases"/>
    <property type="match status" value="1"/>
</dbReference>
<feature type="domain" description="ABC transmembrane type-1" evidence="9">
    <location>
        <begin position="43"/>
        <end position="339"/>
    </location>
</feature>
<accession>A0A3B1BQB1</accession>
<dbReference type="InterPro" id="IPR027417">
    <property type="entry name" value="P-loop_NTPase"/>
</dbReference>
<dbReference type="SUPFAM" id="SSF90123">
    <property type="entry name" value="ABC transporter transmembrane region"/>
    <property type="match status" value="1"/>
</dbReference>
<dbReference type="PANTHER" id="PTHR24221:SF233">
    <property type="entry name" value="ATP-BINDING_PERMEASE FUSION ABC TRANSPORTER-RELATED"/>
    <property type="match status" value="1"/>
</dbReference>
<keyword evidence="5 7" id="KW-1133">Transmembrane helix</keyword>
<dbReference type="Pfam" id="PF00005">
    <property type="entry name" value="ABC_tran"/>
    <property type="match status" value="1"/>
</dbReference>
<evidence type="ECO:0000256" key="5">
    <source>
        <dbReference type="ARBA" id="ARBA00022989"/>
    </source>
</evidence>
<sequence length="614" mass="68407">MSHARESVFAKEGKTQTDSTGYDWGYILTVAKEHRRDLILAHIVAILAVLASVPIPLLMPLLVDEVLLHKPATLVGVINGLFPPSWQGPVLYISAILLLTICLRLTGLLLGVWQTMRFTLVAKDVTYRMRRGLLARLQTISMAEYETLGSGAVSSRFVTDLNVIDEFVGASLSKTLVSVLSLIGISAILLWMHWQLALFILLMNPLVIYFTVALGKGVKQLKKKENSAFEVFQQALVETLDGIHEIRAGNRERHYLGRVMAKAKKIKEHSAAFSWKADAAGRFSFGIFLIGFDIFRAISMLMVVYSNLSVGEMMAVFGYLWFMMGPVQEVLNIQYAWYAAKAAMHRINQLFELQQEPKYPHLHNPFSGKQTVGIEVRDICFSYGQDSETVLRHVNLDIRPAETVALVGASGGGKSTLVQVLLGMYPAQQGMLYFDGVPVTEIGLDVVRDNVATVMQHPAMFNDSVRQNLTLGLDIVDEILWQALEIAQLRDVVKAMPEGLETIVGRQGVRLSGGQRQRLAIARMLLSKPRVVILDEATSALDTATEARLHAAMHDFLQMRTTLIIAHRLSAVKQADRVYVFENGHIIEEGVHEDLIRSNGLYSRLYGHQQETEG</sequence>
<feature type="transmembrane region" description="Helical" evidence="7">
    <location>
        <begin position="175"/>
        <end position="192"/>
    </location>
</feature>
<gene>
    <name evidence="10" type="ORF">MNBD_GAMMA24-1477</name>
</gene>
<dbReference type="GO" id="GO:0005524">
    <property type="term" value="F:ATP binding"/>
    <property type="evidence" value="ECO:0007669"/>
    <property type="project" value="UniProtKB-KW"/>
</dbReference>
<dbReference type="GO" id="GO:0016020">
    <property type="term" value="C:membrane"/>
    <property type="evidence" value="ECO:0007669"/>
    <property type="project" value="UniProtKB-SubCell"/>
</dbReference>
<dbReference type="InterPro" id="IPR036640">
    <property type="entry name" value="ABC1_TM_sf"/>
</dbReference>
<dbReference type="FunFam" id="3.40.50.300:FF:001492">
    <property type="entry name" value="ABC transporter ATP-binding protein/permease"/>
    <property type="match status" value="1"/>
</dbReference>
<dbReference type="InterPro" id="IPR039421">
    <property type="entry name" value="Type_1_exporter"/>
</dbReference>
<dbReference type="EMBL" id="UOFZ01000150">
    <property type="protein sequence ID" value="VAX14014.1"/>
    <property type="molecule type" value="Genomic_DNA"/>
</dbReference>
<dbReference type="GO" id="GO:0034040">
    <property type="term" value="F:ATPase-coupled lipid transmembrane transporter activity"/>
    <property type="evidence" value="ECO:0007669"/>
    <property type="project" value="TreeGrafter"/>
</dbReference>
<dbReference type="PROSITE" id="PS50929">
    <property type="entry name" value="ABC_TM1F"/>
    <property type="match status" value="1"/>
</dbReference>
<feature type="transmembrane region" description="Helical" evidence="7">
    <location>
        <begin position="38"/>
        <end position="59"/>
    </location>
</feature>
<dbReference type="PANTHER" id="PTHR24221">
    <property type="entry name" value="ATP-BINDING CASSETTE SUB-FAMILY B"/>
    <property type="match status" value="1"/>
</dbReference>
<evidence type="ECO:0000256" key="6">
    <source>
        <dbReference type="ARBA" id="ARBA00023136"/>
    </source>
</evidence>
<feature type="transmembrane region" description="Helical" evidence="7">
    <location>
        <begin position="90"/>
        <end position="113"/>
    </location>
</feature>
<dbReference type="Gene3D" id="3.40.50.300">
    <property type="entry name" value="P-loop containing nucleotide triphosphate hydrolases"/>
    <property type="match status" value="1"/>
</dbReference>
<feature type="domain" description="ABC transporter" evidence="8">
    <location>
        <begin position="374"/>
        <end position="608"/>
    </location>
</feature>
<keyword evidence="4 10" id="KW-0067">ATP-binding</keyword>
<protein>
    <submittedName>
        <fullName evidence="10">Efflux ABC transporter, permease/ATP-binding protein</fullName>
    </submittedName>
</protein>
<comment type="subcellular location">
    <subcellularLocation>
        <location evidence="1">Membrane</location>
        <topology evidence="1">Multi-pass membrane protein</topology>
    </subcellularLocation>
</comment>
<organism evidence="10">
    <name type="scientific">hydrothermal vent metagenome</name>
    <dbReference type="NCBI Taxonomy" id="652676"/>
    <lineage>
        <taxon>unclassified sequences</taxon>
        <taxon>metagenomes</taxon>
        <taxon>ecological metagenomes</taxon>
    </lineage>
</organism>
<evidence type="ECO:0000313" key="10">
    <source>
        <dbReference type="EMBL" id="VAX14014.1"/>
    </source>
</evidence>
<dbReference type="AlphaFoldDB" id="A0A3B1BQB1"/>
<dbReference type="GO" id="GO:0016887">
    <property type="term" value="F:ATP hydrolysis activity"/>
    <property type="evidence" value="ECO:0007669"/>
    <property type="project" value="InterPro"/>
</dbReference>
<dbReference type="InterPro" id="IPR011527">
    <property type="entry name" value="ABC1_TM_dom"/>
</dbReference>